<evidence type="ECO:0000259" key="4">
    <source>
        <dbReference type="SMART" id="SM01217"/>
    </source>
</evidence>
<dbReference type="GO" id="GO:0004553">
    <property type="term" value="F:hydrolase activity, hydrolyzing O-glycosyl compounds"/>
    <property type="evidence" value="ECO:0007669"/>
    <property type="project" value="InterPro"/>
</dbReference>
<feature type="compositionally biased region" description="Pro residues" evidence="3">
    <location>
        <begin position="1"/>
        <end position="17"/>
    </location>
</feature>
<comment type="similarity">
    <text evidence="1">Belongs to the glycosyl hydrolase 3 family.</text>
</comment>
<dbReference type="InterPro" id="IPR002772">
    <property type="entry name" value="Glyco_hydro_3_C"/>
</dbReference>
<dbReference type="PRINTS" id="PR00133">
    <property type="entry name" value="GLHYDRLASE3"/>
</dbReference>
<feature type="region of interest" description="Disordered" evidence="3">
    <location>
        <begin position="313"/>
        <end position="342"/>
    </location>
</feature>
<gene>
    <name evidence="5" type="ORF">F0L17_01340</name>
</gene>
<evidence type="ECO:0000256" key="2">
    <source>
        <dbReference type="ARBA" id="ARBA00022801"/>
    </source>
</evidence>
<dbReference type="AlphaFoldDB" id="A0A6G2B6A8"/>
<name>A0A6G2B6A8_9ACTN</name>
<feature type="region of interest" description="Disordered" evidence="3">
    <location>
        <begin position="1"/>
        <end position="27"/>
    </location>
</feature>
<dbReference type="PANTHER" id="PTHR42715:SF10">
    <property type="entry name" value="BETA-GLUCOSIDASE"/>
    <property type="match status" value="1"/>
</dbReference>
<dbReference type="SUPFAM" id="SSF52279">
    <property type="entry name" value="Beta-D-glucan exohydrolase, C-terminal domain"/>
    <property type="match status" value="1"/>
</dbReference>
<dbReference type="SUPFAM" id="SSF51445">
    <property type="entry name" value="(Trans)glycosidases"/>
    <property type="match status" value="1"/>
</dbReference>
<dbReference type="InterPro" id="IPR036881">
    <property type="entry name" value="Glyco_hydro_3_C_sf"/>
</dbReference>
<dbReference type="EMBL" id="WIXO01000001">
    <property type="protein sequence ID" value="MTE17798.1"/>
    <property type="molecule type" value="Genomic_DNA"/>
</dbReference>
<dbReference type="OrthoDB" id="9803863at2"/>
<accession>A0A6G2B6A8</accession>
<dbReference type="Gene3D" id="2.60.40.10">
    <property type="entry name" value="Immunoglobulins"/>
    <property type="match status" value="1"/>
</dbReference>
<organism evidence="5 6">
    <name type="scientific">Streptomyces taklimakanensis</name>
    <dbReference type="NCBI Taxonomy" id="2569853"/>
    <lineage>
        <taxon>Bacteria</taxon>
        <taxon>Bacillati</taxon>
        <taxon>Actinomycetota</taxon>
        <taxon>Actinomycetes</taxon>
        <taxon>Kitasatosporales</taxon>
        <taxon>Streptomycetaceae</taxon>
        <taxon>Streptomyces</taxon>
    </lineage>
</organism>
<dbReference type="InterPro" id="IPR050288">
    <property type="entry name" value="Cellulose_deg_GH3"/>
</dbReference>
<keyword evidence="6" id="KW-1185">Reference proteome</keyword>
<dbReference type="Gene3D" id="3.40.50.1700">
    <property type="entry name" value="Glycoside hydrolase family 3 C-terminal domain"/>
    <property type="match status" value="1"/>
</dbReference>
<comment type="caution">
    <text evidence="5">The sequence shown here is derived from an EMBL/GenBank/DDBJ whole genome shotgun (WGS) entry which is preliminary data.</text>
</comment>
<feature type="domain" description="Fibronectin type III-like" evidence="4">
    <location>
        <begin position="780"/>
        <end position="850"/>
    </location>
</feature>
<dbReference type="InterPro" id="IPR036962">
    <property type="entry name" value="Glyco_hydro_3_N_sf"/>
</dbReference>
<protein>
    <submittedName>
        <fullName evidence="5">Beta-glucosidase</fullName>
    </submittedName>
</protein>
<evidence type="ECO:0000313" key="6">
    <source>
        <dbReference type="Proteomes" id="UP000473014"/>
    </source>
</evidence>
<dbReference type="RefSeq" id="WP_155069378.1">
    <property type="nucleotide sequence ID" value="NZ_WIXO01000001.1"/>
</dbReference>
<sequence>MSPLSPPDVPVQDPPTAPRGEGTPPDDVELRHRIRRLDLESKVRLLTGATLWTLPDEPRLGLHPIVMSDGPQGVRGTGEDPAATGLLAPAPSAVAATWDPDRAERLGRLFAAEARRKGVHVVLAPLANLQRTPVAGRHFEYFSEDPLLTGTLAAAVVRGLQGAGVAACLKHYVANDSETDRTRYRARIDERPLREVYLAPFEQVVHEAGPWSVMTAYSGVDDGTESAPMGEHRRLVRGVLKEEWGFDGPVVSDWAATRSTTASALGGLDLVMPGPDGPWGAALVAAVRTGEVPEELVDDKVLRLLRLARNTGRLGDPWEVGAPPPPPPAHGRGPEPSGTPSEEEFALLRETAAHGTVLLRDAPGLLPLDPAGLAEVALIGPNAVAPHLQGGGSAFVPAARTVAFADGLRAALPGHVRLTVHRGGDSHRHAPFAPAALLTDPDGGGPGVRADHLDASGRRLGGEVRTTGDWGGYGDFPPGTHRVVLRTVVTLTEPGTHRLEFGCVGRFRVEVDGEAVFHGDDDRGVGLVLDSSHHHPRTHDVDLPVDGPGPRRVEVTVDLTVVDADGYGRFVTAHLRHRPPGHGPEEEIAEAVAAARRADVAVVVVGTNEEVESEGWDRAGLRLPGRQDELVRRVAAVNPRTVAVVNAGAPVLLPWAREVPALLWAWLPGQEAGHALADVLLGRTEPAGRLPWTLPARAEDVPVPNALPVDGIVTYHEGVHIGHRAWDRAGRTPAFPFGHGLGWTTWAYESVTAVPASPDGSGGVRVTVELSNTGPREGREVVQVYLEAPSDDPSRPARTLAGFAAVRVAAGARARAVVDVPERALRVRDSDGDRWWTPPGRYRLRVGRSSRDLRLSVDVDLGGAHRPTD</sequence>
<dbReference type="PANTHER" id="PTHR42715">
    <property type="entry name" value="BETA-GLUCOSIDASE"/>
    <property type="match status" value="1"/>
</dbReference>
<dbReference type="Proteomes" id="UP000473014">
    <property type="component" value="Unassembled WGS sequence"/>
</dbReference>
<evidence type="ECO:0000256" key="1">
    <source>
        <dbReference type="ARBA" id="ARBA00005336"/>
    </source>
</evidence>
<dbReference type="Gene3D" id="3.20.20.300">
    <property type="entry name" value="Glycoside hydrolase, family 3, N-terminal domain"/>
    <property type="match status" value="1"/>
</dbReference>
<dbReference type="InterPro" id="IPR017853">
    <property type="entry name" value="GH"/>
</dbReference>
<dbReference type="Gene3D" id="2.60.120.260">
    <property type="entry name" value="Galactose-binding domain-like"/>
    <property type="match status" value="1"/>
</dbReference>
<reference evidence="5 6" key="1">
    <citation type="submission" date="2019-11" db="EMBL/GenBank/DDBJ databases">
        <authorList>
            <person name="Yuan L."/>
        </authorList>
    </citation>
    <scope>NUCLEOTIDE SEQUENCE [LARGE SCALE GENOMIC DNA]</scope>
    <source>
        <strain evidence="5 6">TRM43335</strain>
    </source>
</reference>
<dbReference type="Pfam" id="PF14310">
    <property type="entry name" value="Fn3-like"/>
    <property type="match status" value="1"/>
</dbReference>
<dbReference type="Pfam" id="PF01915">
    <property type="entry name" value="Glyco_hydro_3_C"/>
    <property type="match status" value="1"/>
</dbReference>
<proteinExistence type="inferred from homology"/>
<dbReference type="InterPro" id="IPR001764">
    <property type="entry name" value="Glyco_hydro_3_N"/>
</dbReference>
<dbReference type="GO" id="GO:0005975">
    <property type="term" value="P:carbohydrate metabolic process"/>
    <property type="evidence" value="ECO:0007669"/>
    <property type="project" value="InterPro"/>
</dbReference>
<dbReference type="Pfam" id="PF00933">
    <property type="entry name" value="Glyco_hydro_3"/>
    <property type="match status" value="1"/>
</dbReference>
<dbReference type="InterPro" id="IPR013783">
    <property type="entry name" value="Ig-like_fold"/>
</dbReference>
<dbReference type="SMART" id="SM01217">
    <property type="entry name" value="Fn3_like"/>
    <property type="match status" value="1"/>
</dbReference>
<evidence type="ECO:0000256" key="3">
    <source>
        <dbReference type="SAM" id="MobiDB-lite"/>
    </source>
</evidence>
<dbReference type="InterPro" id="IPR026891">
    <property type="entry name" value="Fn3-like"/>
</dbReference>
<keyword evidence="2" id="KW-0378">Hydrolase</keyword>
<evidence type="ECO:0000313" key="5">
    <source>
        <dbReference type="EMBL" id="MTE17798.1"/>
    </source>
</evidence>
<feature type="compositionally biased region" description="Low complexity" evidence="3">
    <location>
        <begin position="330"/>
        <end position="340"/>
    </location>
</feature>